<evidence type="ECO:0000256" key="3">
    <source>
        <dbReference type="ARBA" id="ARBA00022527"/>
    </source>
</evidence>
<dbReference type="AlphaFoldDB" id="A0ABD1FV54"/>
<evidence type="ECO:0000313" key="11">
    <source>
        <dbReference type="EMBL" id="KAL1535370.1"/>
    </source>
</evidence>
<evidence type="ECO:0000259" key="10">
    <source>
        <dbReference type="PROSITE" id="PS50011"/>
    </source>
</evidence>
<dbReference type="GO" id="GO:0005524">
    <property type="term" value="F:ATP binding"/>
    <property type="evidence" value="ECO:0007669"/>
    <property type="project" value="UniProtKB-UniRule"/>
</dbReference>
<protein>
    <submittedName>
        <fullName evidence="11">Non-specific serine/threonine protein kinase</fullName>
        <ecNumber evidence="11">2.7.11.1</ecNumber>
    </submittedName>
</protein>
<evidence type="ECO:0000256" key="4">
    <source>
        <dbReference type="ARBA" id="ARBA00022679"/>
    </source>
</evidence>
<dbReference type="PROSITE" id="PS50011">
    <property type="entry name" value="PROTEIN_KINASE_DOM"/>
    <property type="match status" value="1"/>
</dbReference>
<gene>
    <name evidence="11" type="ORF">AAHA92_28152</name>
</gene>
<feature type="binding site" evidence="8">
    <location>
        <position position="135"/>
    </location>
    <ligand>
        <name>ATP</name>
        <dbReference type="ChEBI" id="CHEBI:30616"/>
    </ligand>
</feature>
<evidence type="ECO:0000256" key="7">
    <source>
        <dbReference type="ARBA" id="ARBA00022840"/>
    </source>
</evidence>
<dbReference type="InterPro" id="IPR011009">
    <property type="entry name" value="Kinase-like_dom_sf"/>
</dbReference>
<dbReference type="PROSITE" id="PS00107">
    <property type="entry name" value="PROTEIN_KINASE_ATP"/>
    <property type="match status" value="1"/>
</dbReference>
<keyword evidence="12" id="KW-1185">Reference proteome</keyword>
<dbReference type="InterPro" id="IPR050823">
    <property type="entry name" value="Plant_Ser_Thr_Prot_Kinase"/>
</dbReference>
<evidence type="ECO:0000313" key="12">
    <source>
        <dbReference type="Proteomes" id="UP001567538"/>
    </source>
</evidence>
<dbReference type="Proteomes" id="UP001567538">
    <property type="component" value="Unassembled WGS sequence"/>
</dbReference>
<dbReference type="SUPFAM" id="SSF56112">
    <property type="entry name" value="Protein kinase-like (PK-like)"/>
    <property type="match status" value="1"/>
</dbReference>
<evidence type="ECO:0000256" key="1">
    <source>
        <dbReference type="ARBA" id="ARBA00004236"/>
    </source>
</evidence>
<feature type="domain" description="Protein kinase" evidence="10">
    <location>
        <begin position="96"/>
        <end position="379"/>
    </location>
</feature>
<evidence type="ECO:0000256" key="2">
    <source>
        <dbReference type="ARBA" id="ARBA00022475"/>
    </source>
</evidence>
<dbReference type="InterPro" id="IPR000719">
    <property type="entry name" value="Prot_kinase_dom"/>
</dbReference>
<accession>A0ABD1FV54</accession>
<dbReference type="FunFam" id="1.10.510.10:FF:000095">
    <property type="entry name" value="protein STRUBBELIG-RECEPTOR FAMILY 8"/>
    <property type="match status" value="1"/>
</dbReference>
<proteinExistence type="inferred from homology"/>
<keyword evidence="5 8" id="KW-0547">Nucleotide-binding</keyword>
<evidence type="ECO:0000256" key="6">
    <source>
        <dbReference type="ARBA" id="ARBA00022777"/>
    </source>
</evidence>
<keyword evidence="3 9" id="KW-0723">Serine/threonine-protein kinase</keyword>
<name>A0ABD1FV54_SALDI</name>
<dbReference type="Gene3D" id="3.30.200.20">
    <property type="entry name" value="Phosphorylase Kinase, domain 1"/>
    <property type="match status" value="1"/>
</dbReference>
<dbReference type="Pfam" id="PF07714">
    <property type="entry name" value="PK_Tyr_Ser-Thr"/>
    <property type="match status" value="1"/>
</dbReference>
<keyword evidence="2" id="KW-0472">Membrane</keyword>
<dbReference type="GO" id="GO:0004674">
    <property type="term" value="F:protein serine/threonine kinase activity"/>
    <property type="evidence" value="ECO:0007669"/>
    <property type="project" value="UniProtKB-KW"/>
</dbReference>
<comment type="subcellular location">
    <subcellularLocation>
        <location evidence="1">Cell membrane</location>
    </subcellularLocation>
</comment>
<keyword evidence="7 8" id="KW-0067">ATP-binding</keyword>
<evidence type="ECO:0000256" key="9">
    <source>
        <dbReference type="RuleBase" id="RU000304"/>
    </source>
</evidence>
<evidence type="ECO:0000256" key="5">
    <source>
        <dbReference type="ARBA" id="ARBA00022741"/>
    </source>
</evidence>
<sequence>MSRIYDGWERLVGVVLKREEDRQLALCESFSSSSSSADATSRFSFSFNSVVRDFRNDCRNSGERLDPADLSSQETLFFRDVMAIEYGELQKATKNFHPDMLLGEGAFAFVYKGWIHEHHLTATKPGCGITVAIKKMNLEGHQGSKELLDKIHYLSQLRHPNLIKLVGYSFSAKNRILVYEYMCKGSLDNHLFRRGHNSLNWATRVKVAIGSARAIAFLHDLEIPVIHRDIKSSNILLDGDFNTKLSGFGLAKDGPTGDRTHVSTQVMGTYGYAAPEYIATGRLTTRCDVYGFGAVLLELISGRRIIDSERPAGEHNLIDWAKPYLNGKKRLPRIVDSRLEGNYPPKQAYEVAKITLQCLSVEPRLRPKMSEVVGVLEKL</sequence>
<evidence type="ECO:0000256" key="8">
    <source>
        <dbReference type="PROSITE-ProRule" id="PRU10141"/>
    </source>
</evidence>
<organism evidence="11 12">
    <name type="scientific">Salvia divinorum</name>
    <name type="common">Maria pastora</name>
    <name type="synonym">Diviner's sage</name>
    <dbReference type="NCBI Taxonomy" id="28513"/>
    <lineage>
        <taxon>Eukaryota</taxon>
        <taxon>Viridiplantae</taxon>
        <taxon>Streptophyta</taxon>
        <taxon>Embryophyta</taxon>
        <taxon>Tracheophyta</taxon>
        <taxon>Spermatophyta</taxon>
        <taxon>Magnoliopsida</taxon>
        <taxon>eudicotyledons</taxon>
        <taxon>Gunneridae</taxon>
        <taxon>Pentapetalae</taxon>
        <taxon>asterids</taxon>
        <taxon>lamiids</taxon>
        <taxon>Lamiales</taxon>
        <taxon>Lamiaceae</taxon>
        <taxon>Nepetoideae</taxon>
        <taxon>Mentheae</taxon>
        <taxon>Salviinae</taxon>
        <taxon>Salvia</taxon>
        <taxon>Salvia subgen. Calosphace</taxon>
    </lineage>
</organism>
<comment type="caution">
    <text evidence="11">The sequence shown here is derived from an EMBL/GenBank/DDBJ whole genome shotgun (WGS) entry which is preliminary data.</text>
</comment>
<dbReference type="Gene3D" id="1.10.510.10">
    <property type="entry name" value="Transferase(Phosphotransferase) domain 1"/>
    <property type="match status" value="1"/>
</dbReference>
<dbReference type="EC" id="2.7.11.1" evidence="11"/>
<dbReference type="InterPro" id="IPR001245">
    <property type="entry name" value="Ser-Thr/Tyr_kinase_cat_dom"/>
</dbReference>
<dbReference type="EMBL" id="JBEAFC010000011">
    <property type="protein sequence ID" value="KAL1535370.1"/>
    <property type="molecule type" value="Genomic_DNA"/>
</dbReference>
<reference evidence="11 12" key="1">
    <citation type="submission" date="2024-06" db="EMBL/GenBank/DDBJ databases">
        <title>A chromosome level genome sequence of Diviner's sage (Salvia divinorum).</title>
        <authorList>
            <person name="Ford S.A."/>
            <person name="Ro D.-K."/>
            <person name="Ness R.W."/>
            <person name="Phillips M.A."/>
        </authorList>
    </citation>
    <scope>NUCLEOTIDE SEQUENCE [LARGE SCALE GENOMIC DNA]</scope>
    <source>
        <strain evidence="11">SAF-2024a</strain>
        <tissue evidence="11">Leaf</tissue>
    </source>
</reference>
<keyword evidence="6 11" id="KW-0418">Kinase</keyword>
<dbReference type="SMART" id="SM00220">
    <property type="entry name" value="S_TKc"/>
    <property type="match status" value="1"/>
</dbReference>
<keyword evidence="2" id="KW-1003">Cell membrane</keyword>
<dbReference type="PROSITE" id="PS00108">
    <property type="entry name" value="PROTEIN_KINASE_ST"/>
    <property type="match status" value="1"/>
</dbReference>
<dbReference type="PANTHER" id="PTHR45621">
    <property type="entry name" value="OS01G0588500 PROTEIN-RELATED"/>
    <property type="match status" value="1"/>
</dbReference>
<dbReference type="InterPro" id="IPR008271">
    <property type="entry name" value="Ser/Thr_kinase_AS"/>
</dbReference>
<keyword evidence="4 11" id="KW-0808">Transferase</keyword>
<dbReference type="InterPro" id="IPR017441">
    <property type="entry name" value="Protein_kinase_ATP_BS"/>
</dbReference>
<comment type="similarity">
    <text evidence="9">Belongs to the protein kinase superfamily.</text>
</comment>
<dbReference type="GO" id="GO:0005886">
    <property type="term" value="C:plasma membrane"/>
    <property type="evidence" value="ECO:0007669"/>
    <property type="project" value="UniProtKB-SubCell"/>
</dbReference>